<dbReference type="AlphaFoldDB" id="A0A517KVZ4"/>
<dbReference type="SUPFAM" id="SSF54695">
    <property type="entry name" value="POZ domain"/>
    <property type="match status" value="1"/>
</dbReference>
<dbReference type="Gene3D" id="3.30.710.10">
    <property type="entry name" value="Potassium Channel Kv1.1, Chain A"/>
    <property type="match status" value="1"/>
</dbReference>
<sequence>MAICSCEFIQQCEPPERGYRFSVPFTTTTYVEVTVGKASAPRRTWILIEQYLATVSPWFEAALKKEWMARKSKRCLELDDVDPGVFSIFVEWLHGRKLLDKDGIPLDLEKSPYIRGLFDGPAQEAWTMKMRVTVDQLVCIYQFADEYDIPQLRRDTTDRLSRLSQVCFPYFIPWPGSVSKAFANLPANSPMLQLLADILAQNWSESDLSEESLEESGYIQAPKMLLFKVLENRVINRMTPVKRLLPCDYHEHKDK</sequence>
<dbReference type="InterPro" id="IPR011333">
    <property type="entry name" value="SKP1/BTB/POZ_sf"/>
</dbReference>
<proteinExistence type="predicted"/>
<accession>A0A517KVZ4</accession>
<name>A0A517KVZ4_9PEZI</name>
<evidence type="ECO:0008006" key="3">
    <source>
        <dbReference type="Google" id="ProtNLM"/>
    </source>
</evidence>
<dbReference type="OrthoDB" id="194443at2759"/>
<dbReference type="STRING" id="50376.A0A517KVZ4"/>
<protein>
    <recommendedName>
        <fullName evidence="3">BTB domain-containing protein</fullName>
    </recommendedName>
</protein>
<gene>
    <name evidence="1" type="ORF">FKW77_002560</name>
</gene>
<dbReference type="CDD" id="cd18186">
    <property type="entry name" value="BTB_POZ_ZBTB_KLHL-like"/>
    <property type="match status" value="1"/>
</dbReference>
<dbReference type="PANTHER" id="PTHR47843:SF2">
    <property type="entry name" value="BTB DOMAIN-CONTAINING PROTEIN"/>
    <property type="match status" value="1"/>
</dbReference>
<evidence type="ECO:0000313" key="2">
    <source>
        <dbReference type="Proteomes" id="UP000316270"/>
    </source>
</evidence>
<keyword evidence="2" id="KW-1185">Reference proteome</keyword>
<evidence type="ECO:0000313" key="1">
    <source>
        <dbReference type="EMBL" id="QDS67541.1"/>
    </source>
</evidence>
<reference evidence="1 2" key="1">
    <citation type="submission" date="2019-07" db="EMBL/GenBank/DDBJ databases">
        <title>Finished genome of Venturia effusa.</title>
        <authorList>
            <person name="Young C.A."/>
            <person name="Cox M.P."/>
            <person name="Ganley A.R.D."/>
            <person name="David W.J."/>
        </authorList>
    </citation>
    <scope>NUCLEOTIDE SEQUENCE [LARGE SCALE GENOMIC DNA]</scope>
    <source>
        <strain evidence="2">albino</strain>
    </source>
</reference>
<dbReference type="EMBL" id="CP042185">
    <property type="protein sequence ID" value="QDS67541.1"/>
    <property type="molecule type" value="Genomic_DNA"/>
</dbReference>
<dbReference type="PANTHER" id="PTHR47843">
    <property type="entry name" value="BTB DOMAIN-CONTAINING PROTEIN-RELATED"/>
    <property type="match status" value="1"/>
</dbReference>
<dbReference type="Proteomes" id="UP000316270">
    <property type="component" value="Chromosome 1"/>
</dbReference>
<organism evidence="1 2">
    <name type="scientific">Venturia effusa</name>
    <dbReference type="NCBI Taxonomy" id="50376"/>
    <lineage>
        <taxon>Eukaryota</taxon>
        <taxon>Fungi</taxon>
        <taxon>Dikarya</taxon>
        <taxon>Ascomycota</taxon>
        <taxon>Pezizomycotina</taxon>
        <taxon>Dothideomycetes</taxon>
        <taxon>Pleosporomycetidae</taxon>
        <taxon>Venturiales</taxon>
        <taxon>Venturiaceae</taxon>
        <taxon>Venturia</taxon>
    </lineage>
</organism>